<reference evidence="2 3" key="1">
    <citation type="submission" date="2019-02" db="EMBL/GenBank/DDBJ databases">
        <title>Genome analysis provides insights into bioremediation potentialities and Haloocin production by Natrinema altunense strain 4.1R isolated from Chott Douz in Tunisian desert.</title>
        <authorList>
            <person name="Najjari A."/>
            <person name="Youssef N."/>
            <person name="Ben Dhia O."/>
            <person name="Ferjani R."/>
            <person name="El Hidri D."/>
            <person name="Ouzari H.I."/>
            <person name="Cherif A."/>
        </authorList>
    </citation>
    <scope>NUCLEOTIDE SEQUENCE [LARGE SCALE GENOMIC DNA]</scope>
    <source>
        <strain evidence="2 3">4.1R</strain>
    </source>
</reference>
<dbReference type="GO" id="GO:0034220">
    <property type="term" value="P:monoatomic ion transmembrane transport"/>
    <property type="evidence" value="ECO:0007669"/>
    <property type="project" value="UniProtKB-KW"/>
</dbReference>
<keyword evidence="2" id="KW-0407">Ion channel</keyword>
<keyword evidence="1" id="KW-0812">Transmembrane</keyword>
<evidence type="ECO:0000313" key="2">
    <source>
        <dbReference type="EMBL" id="RZH69525.1"/>
    </source>
</evidence>
<dbReference type="STRING" id="222984.GCA_000731985_02421"/>
<evidence type="ECO:0000313" key="3">
    <source>
        <dbReference type="Proteomes" id="UP000292704"/>
    </source>
</evidence>
<name>A0A482Y5V5_9EURY</name>
<evidence type="ECO:0000256" key="1">
    <source>
        <dbReference type="SAM" id="Phobius"/>
    </source>
</evidence>
<keyword evidence="2" id="KW-0813">Transport</keyword>
<comment type="caution">
    <text evidence="2">The sequence shown here is derived from an EMBL/GenBank/DDBJ whole genome shotgun (WGS) entry which is preliminary data.</text>
</comment>
<proteinExistence type="predicted"/>
<dbReference type="Proteomes" id="UP000292704">
    <property type="component" value="Unassembled WGS sequence"/>
</dbReference>
<keyword evidence="1" id="KW-0472">Membrane</keyword>
<feature type="transmembrane region" description="Helical" evidence="1">
    <location>
        <begin position="6"/>
        <end position="27"/>
    </location>
</feature>
<dbReference type="EMBL" id="SHMR01000001">
    <property type="protein sequence ID" value="RZH69525.1"/>
    <property type="molecule type" value="Genomic_DNA"/>
</dbReference>
<organism evidence="2 3">
    <name type="scientific">Natrinema altunense</name>
    <dbReference type="NCBI Taxonomy" id="222984"/>
    <lineage>
        <taxon>Archaea</taxon>
        <taxon>Methanobacteriati</taxon>
        <taxon>Methanobacteriota</taxon>
        <taxon>Stenosarchaea group</taxon>
        <taxon>Halobacteria</taxon>
        <taxon>Halobacteriales</taxon>
        <taxon>Natrialbaceae</taxon>
        <taxon>Natrinema</taxon>
    </lineage>
</organism>
<keyword evidence="1" id="KW-1133">Transmembrane helix</keyword>
<dbReference type="OrthoDB" id="263876at2157"/>
<sequence>MNPVYLVVGIVVLVVGIVDIVWTTLWVDGGSGPVSGRLTTGIWKGLRAATGDRNRALSLAGPLILIFTLATWIGLIWIGWTIIFSSEPLAVVNSRTGGPADWWGRFYYVAYTMFTDGNGDYTPLYGGNVWEVASAFTTATGMAFVTLGVSYVLTVLGAVSDKRSFASTVTGLGNRSETVLRTGWNGEDFRGLELTVESLAGDLSSLAEQHKSYPILHYYHSEQAERASAVAVPILDETLMLSRYAMPEGDGLDPAIVENGRSSAQSYLETLDESFIEPAPSVPRAPDLDRLREADIPTVSDEAFAEALADQTERRRRLLGVVEADAWEWPPVEG</sequence>
<keyword evidence="2" id="KW-0406">Ion transport</keyword>
<dbReference type="AlphaFoldDB" id="A0A482Y5V5"/>
<dbReference type="SUPFAM" id="SSF81324">
    <property type="entry name" value="Voltage-gated potassium channels"/>
    <property type="match status" value="1"/>
</dbReference>
<feature type="transmembrane region" description="Helical" evidence="1">
    <location>
        <begin position="132"/>
        <end position="159"/>
    </location>
</feature>
<protein>
    <submittedName>
        <fullName evidence="2">Two pore domain potassium channel family protein</fullName>
    </submittedName>
</protein>
<accession>A0A482Y5V5</accession>
<gene>
    <name evidence="2" type="ORF">ELS17_08960</name>
</gene>
<dbReference type="RefSeq" id="WP_130170342.1">
    <property type="nucleotide sequence ID" value="NZ_SHMR01000001.1"/>
</dbReference>
<feature type="transmembrane region" description="Helical" evidence="1">
    <location>
        <begin position="63"/>
        <end position="83"/>
    </location>
</feature>